<evidence type="ECO:0000256" key="2">
    <source>
        <dbReference type="ARBA" id="ARBA00022676"/>
    </source>
</evidence>
<dbReference type="InterPro" id="IPR011992">
    <property type="entry name" value="EF-hand-dom_pair"/>
</dbReference>
<dbReference type="SUPFAM" id="SSF56399">
    <property type="entry name" value="ADP-ribosylation"/>
    <property type="match status" value="1"/>
</dbReference>
<dbReference type="GO" id="GO:0005509">
    <property type="term" value="F:calcium ion binding"/>
    <property type="evidence" value="ECO:0007669"/>
    <property type="project" value="InterPro"/>
</dbReference>
<evidence type="ECO:0000256" key="1">
    <source>
        <dbReference type="ARBA" id="ARBA00004123"/>
    </source>
</evidence>
<dbReference type="PROSITE" id="PS51059">
    <property type="entry name" value="PARP_CATALYTIC"/>
    <property type="match status" value="1"/>
</dbReference>
<feature type="domain" description="PARP catalytic" evidence="8">
    <location>
        <begin position="399"/>
        <end position="619"/>
    </location>
</feature>
<dbReference type="EMBL" id="CAJNIZ010043557">
    <property type="protein sequence ID" value="CAE7662899.1"/>
    <property type="molecule type" value="Genomic_DNA"/>
</dbReference>
<feature type="domain" description="EF-hand" evidence="7">
    <location>
        <begin position="89"/>
        <end position="124"/>
    </location>
</feature>
<proteinExistence type="predicted"/>
<dbReference type="GO" id="GO:0003714">
    <property type="term" value="F:transcription corepressor activity"/>
    <property type="evidence" value="ECO:0007669"/>
    <property type="project" value="TreeGrafter"/>
</dbReference>
<dbReference type="PANTHER" id="PTHR14453">
    <property type="entry name" value="PARP/ZINC FINGER CCCH TYPE DOMAIN CONTAINING PROTEIN"/>
    <property type="match status" value="1"/>
</dbReference>
<dbReference type="InterPro" id="IPR012317">
    <property type="entry name" value="Poly(ADP-ribose)pol_cat_dom"/>
</dbReference>
<dbReference type="InterPro" id="IPR052056">
    <property type="entry name" value="Mono-ARTD/PARP"/>
</dbReference>
<dbReference type="PANTHER" id="PTHR14453:SF67">
    <property type="entry name" value="POLY [ADP-RIBOSE] POLYMERASE"/>
    <property type="match status" value="1"/>
</dbReference>
<keyword evidence="6" id="KW-0539">Nucleus</keyword>
<evidence type="ECO:0000256" key="5">
    <source>
        <dbReference type="ARBA" id="ARBA00023027"/>
    </source>
</evidence>
<keyword evidence="3" id="KW-0808">Transferase</keyword>
<keyword evidence="10" id="KW-1185">Reference proteome</keyword>
<feature type="domain" description="EF-hand" evidence="7">
    <location>
        <begin position="1"/>
        <end position="35"/>
    </location>
</feature>
<dbReference type="PROSITE" id="PS50222">
    <property type="entry name" value="EF_HAND_2"/>
    <property type="match status" value="2"/>
</dbReference>
<keyword evidence="2" id="KW-0328">Glycosyltransferase</keyword>
<evidence type="ECO:0000256" key="3">
    <source>
        <dbReference type="ARBA" id="ARBA00022679"/>
    </source>
</evidence>
<keyword evidence="5" id="KW-0520">NAD</keyword>
<dbReference type="Proteomes" id="UP000649617">
    <property type="component" value="Unassembled WGS sequence"/>
</dbReference>
<dbReference type="SMART" id="SM00054">
    <property type="entry name" value="EFh"/>
    <property type="match status" value="2"/>
</dbReference>
<reference evidence="9" key="1">
    <citation type="submission" date="2021-02" db="EMBL/GenBank/DDBJ databases">
        <authorList>
            <person name="Dougan E. K."/>
            <person name="Rhodes N."/>
            <person name="Thang M."/>
            <person name="Chan C."/>
        </authorList>
    </citation>
    <scope>NUCLEOTIDE SEQUENCE</scope>
</reference>
<evidence type="ECO:0000313" key="10">
    <source>
        <dbReference type="Proteomes" id="UP000649617"/>
    </source>
</evidence>
<comment type="caution">
    <text evidence="9">The sequence shown here is derived from an EMBL/GenBank/DDBJ whole genome shotgun (WGS) entry which is preliminary data.</text>
</comment>
<dbReference type="GO" id="GO:0005737">
    <property type="term" value="C:cytoplasm"/>
    <property type="evidence" value="ECO:0007669"/>
    <property type="project" value="TreeGrafter"/>
</dbReference>
<name>A0A812W1R9_SYMPI</name>
<dbReference type="GO" id="GO:0010629">
    <property type="term" value="P:negative regulation of gene expression"/>
    <property type="evidence" value="ECO:0007669"/>
    <property type="project" value="TreeGrafter"/>
</dbReference>
<accession>A0A812W1R9</accession>
<comment type="subcellular location">
    <subcellularLocation>
        <location evidence="1">Nucleus</location>
    </subcellularLocation>
</comment>
<evidence type="ECO:0000259" key="8">
    <source>
        <dbReference type="PROSITE" id="PS51059"/>
    </source>
</evidence>
<protein>
    <submittedName>
        <fullName evidence="9">PARP10 protein</fullName>
    </submittedName>
</protein>
<dbReference type="SUPFAM" id="SSF47473">
    <property type="entry name" value="EF-hand"/>
    <property type="match status" value="1"/>
</dbReference>
<evidence type="ECO:0000256" key="6">
    <source>
        <dbReference type="ARBA" id="ARBA00023242"/>
    </source>
</evidence>
<dbReference type="OrthoDB" id="427109at2759"/>
<organism evidence="9 10">
    <name type="scientific">Symbiodinium pilosum</name>
    <name type="common">Dinoflagellate</name>
    <dbReference type="NCBI Taxonomy" id="2952"/>
    <lineage>
        <taxon>Eukaryota</taxon>
        <taxon>Sar</taxon>
        <taxon>Alveolata</taxon>
        <taxon>Dinophyceae</taxon>
        <taxon>Suessiales</taxon>
        <taxon>Symbiodiniaceae</taxon>
        <taxon>Symbiodinium</taxon>
    </lineage>
</organism>
<keyword evidence="4" id="KW-0106">Calcium</keyword>
<sequence>MDAEVRAICERIDTDRNGCISKLELIAAVQKDPKVAAFVLPDQDSEHRSDEETFDAVDAIFDQIAVGKQRIKYTDLAAHFEKASAEKIDNTDELRKLYDLIDADKSGSISKLEIIAAVEANKEVADFLLPNLDGADHVMESEATFDIINSLFQTIAGGKRRIDFADFKAYFKKVTSVSAARPIHRESTRVFIIGPGFGQKLNPRQSAMLTNAGYQAHFCHGIPNPETPHFSVQQYLDHIKEEMDAFGPDVVCAASKGGVYLIGLWQTGLWRGPSLLINAHPSCKELPKGVPIVLAQGGNDEVYPTSRADLERLISTGTENKCFLYYAGNSGPMASGQRTRIGDKHNMESLVLRDCLPRLVDATLCADGPEAHMLRSWRERLSEERREAEQWMGYSPEVLRKRWVTRGMDEEKLQEVLPGTEEYAHVMAMFRATPKEPPVYSVTPQATWDQVQVRSIHRVENGPQLDGCTKPYFESLRRNLEDQGVEFEPGTHTCWAFHGARSEAIESIVSNTVAGFQPLASGTRGANVWGSGTYFARDAKYVADGGFCGQPAADGTRQMLVCLLMTGVPCLGDPDHKGVLPFRNKPHRYNSSVDSLSSPEIFIVQHPGGALPAYLITFA</sequence>
<evidence type="ECO:0000313" key="9">
    <source>
        <dbReference type="EMBL" id="CAE7662899.1"/>
    </source>
</evidence>
<gene>
    <name evidence="9" type="primary">PARP10</name>
    <name evidence="9" type="ORF">SPIL2461_LOCUS18050</name>
</gene>
<dbReference type="InterPro" id="IPR002048">
    <property type="entry name" value="EF_hand_dom"/>
</dbReference>
<evidence type="ECO:0000259" key="7">
    <source>
        <dbReference type="PROSITE" id="PS50222"/>
    </source>
</evidence>
<dbReference type="Gene3D" id="3.90.228.10">
    <property type="match status" value="1"/>
</dbReference>
<evidence type="ECO:0000256" key="4">
    <source>
        <dbReference type="ARBA" id="ARBA00022837"/>
    </source>
</evidence>
<dbReference type="AlphaFoldDB" id="A0A812W1R9"/>
<dbReference type="GO" id="GO:0005634">
    <property type="term" value="C:nucleus"/>
    <property type="evidence" value="ECO:0007669"/>
    <property type="project" value="UniProtKB-SubCell"/>
</dbReference>
<dbReference type="InterPro" id="IPR018247">
    <property type="entry name" value="EF_Hand_1_Ca_BS"/>
</dbReference>
<dbReference type="GO" id="GO:0003950">
    <property type="term" value="F:NAD+ poly-ADP-ribosyltransferase activity"/>
    <property type="evidence" value="ECO:0007669"/>
    <property type="project" value="InterPro"/>
</dbReference>
<dbReference type="Gene3D" id="1.10.238.10">
    <property type="entry name" value="EF-hand"/>
    <property type="match status" value="1"/>
</dbReference>
<dbReference type="PROSITE" id="PS00018">
    <property type="entry name" value="EF_HAND_1"/>
    <property type="match status" value="2"/>
</dbReference>